<reference evidence="1" key="1">
    <citation type="submission" date="2014-09" db="EMBL/GenBank/DDBJ databases">
        <authorList>
            <person name="Magalhaes I.L.F."/>
            <person name="Oliveira U."/>
            <person name="Santos F.R."/>
            <person name="Vidigal T.H.D.A."/>
            <person name="Brescovit A.D."/>
            <person name="Santos A.J."/>
        </authorList>
    </citation>
    <scope>NUCLEOTIDE SEQUENCE</scope>
    <source>
        <tissue evidence="1">Shoot tissue taken approximately 20 cm above the soil surface</tissue>
    </source>
</reference>
<protein>
    <submittedName>
        <fullName evidence="1">Uncharacterized protein</fullName>
    </submittedName>
</protein>
<dbReference type="AlphaFoldDB" id="A0A0A9BKH2"/>
<name>A0A0A9BKH2_ARUDO</name>
<dbReference type="EMBL" id="GBRH01236185">
    <property type="protein sequence ID" value="JAD61710.1"/>
    <property type="molecule type" value="Transcribed_RNA"/>
</dbReference>
<reference evidence="1" key="2">
    <citation type="journal article" date="2015" name="Data Brief">
        <title>Shoot transcriptome of the giant reed, Arundo donax.</title>
        <authorList>
            <person name="Barrero R.A."/>
            <person name="Guerrero F.D."/>
            <person name="Moolhuijzen P."/>
            <person name="Goolsby J.A."/>
            <person name="Tidwell J."/>
            <person name="Bellgard S.E."/>
            <person name="Bellgard M.I."/>
        </authorList>
    </citation>
    <scope>NUCLEOTIDE SEQUENCE</scope>
    <source>
        <tissue evidence="1">Shoot tissue taken approximately 20 cm above the soil surface</tissue>
    </source>
</reference>
<accession>A0A0A9BKH2</accession>
<sequence>MRQPGGHRILPAGAGCRGGMCVPLPRG</sequence>
<proteinExistence type="predicted"/>
<organism evidence="1">
    <name type="scientific">Arundo donax</name>
    <name type="common">Giant reed</name>
    <name type="synonym">Donax arundinaceus</name>
    <dbReference type="NCBI Taxonomy" id="35708"/>
    <lineage>
        <taxon>Eukaryota</taxon>
        <taxon>Viridiplantae</taxon>
        <taxon>Streptophyta</taxon>
        <taxon>Embryophyta</taxon>
        <taxon>Tracheophyta</taxon>
        <taxon>Spermatophyta</taxon>
        <taxon>Magnoliopsida</taxon>
        <taxon>Liliopsida</taxon>
        <taxon>Poales</taxon>
        <taxon>Poaceae</taxon>
        <taxon>PACMAD clade</taxon>
        <taxon>Arundinoideae</taxon>
        <taxon>Arundineae</taxon>
        <taxon>Arundo</taxon>
    </lineage>
</organism>
<evidence type="ECO:0000313" key="1">
    <source>
        <dbReference type="EMBL" id="JAD61710.1"/>
    </source>
</evidence>